<evidence type="ECO:0000313" key="1">
    <source>
        <dbReference type="EMBL" id="KAJ7517504.1"/>
    </source>
</evidence>
<reference evidence="2" key="1">
    <citation type="journal article" date="2024" name="Proc. Natl. Acad. Sci. U.S.A.">
        <title>Extraordinary preservation of gene collinearity over three hundred million years revealed in homosporous lycophytes.</title>
        <authorList>
            <person name="Li C."/>
            <person name="Wickell D."/>
            <person name="Kuo L.Y."/>
            <person name="Chen X."/>
            <person name="Nie B."/>
            <person name="Liao X."/>
            <person name="Peng D."/>
            <person name="Ji J."/>
            <person name="Jenkins J."/>
            <person name="Williams M."/>
            <person name="Shu S."/>
            <person name="Plott C."/>
            <person name="Barry K."/>
            <person name="Rajasekar S."/>
            <person name="Grimwood J."/>
            <person name="Han X."/>
            <person name="Sun S."/>
            <person name="Hou Z."/>
            <person name="He W."/>
            <person name="Dai G."/>
            <person name="Sun C."/>
            <person name="Schmutz J."/>
            <person name="Leebens-Mack J.H."/>
            <person name="Li F.W."/>
            <person name="Wang L."/>
        </authorList>
    </citation>
    <scope>NUCLEOTIDE SEQUENCE [LARGE SCALE GENOMIC DNA]</scope>
    <source>
        <strain evidence="2">cv. PW_Plant_1</strain>
    </source>
</reference>
<dbReference type="Proteomes" id="UP001162992">
    <property type="component" value="Chromosome 21"/>
</dbReference>
<evidence type="ECO:0000313" key="2">
    <source>
        <dbReference type="Proteomes" id="UP001162992"/>
    </source>
</evidence>
<comment type="caution">
    <text evidence="1">The sequence shown here is derived from an EMBL/GenBank/DDBJ whole genome shotgun (WGS) entry which is preliminary data.</text>
</comment>
<dbReference type="EMBL" id="CM055112">
    <property type="protein sequence ID" value="KAJ7517504.1"/>
    <property type="molecule type" value="Genomic_DNA"/>
</dbReference>
<gene>
    <name evidence="1" type="ORF">O6H91_21G026900</name>
</gene>
<protein>
    <submittedName>
        <fullName evidence="1">Uncharacterized protein</fullName>
    </submittedName>
</protein>
<proteinExistence type="predicted"/>
<sequence>MESLSRLEVLCERLYNSQDPSERAHAETTLQCFSLNTEYISQCQLILENSTSPYAQLLASSSLVKQVTERTLSLQLRVDIRNYVLQYLAAKGQGLQAFVTSSLILLLSRITKLGWNDDDRFRDVAKEAMKFMAQATVEHFYIGLKILNQLVAEMNQASPGLSLTHHRKISCSFRDLALFQTFQISLTSLSQLKSDAADERLREQAISLALKCLSFDFVGSSMDESSEDVGTIQIPSSWRPLLEDPSTMQMFFDYYACTKPPLSNEALECLVRLASVRRSLFSGESERLKFLSQMMRGTREILQTQQGLSEHENYHEYCRLLGRLKTNYQLSELVTAENYADWIRLVAEFTIKSLQSWQWASGSVYYLLSLWARLITSVPYLKNDSPSLLDGYVPQITEAFITSRFDSVQALLQDNSGEDPLDKAELLEDQLESLPYLCRFQYEKTSSYMISLLDPILQAYTEAARLPVNPENTSVQFMEGQLTWLVHVIGAIIRGKHSTSSAELQEAIDGELTARVFQLVQVTDTGSHIQRCSERSKQRLDFAILSFFQNFRRVYVGDQAIHSSKQLYTRLMELAGLQDHMMVLNVIVSKIATDLKCYTRCEEVIDQALNLFQELATGYAVISLFCIFIVLHFHVFILQNE</sequence>
<keyword evidence="2" id="KW-1185">Reference proteome</keyword>
<name>A0ACC2AIX6_DIPCM</name>
<organism evidence="1 2">
    <name type="scientific">Diphasiastrum complanatum</name>
    <name type="common">Issler's clubmoss</name>
    <name type="synonym">Lycopodium complanatum</name>
    <dbReference type="NCBI Taxonomy" id="34168"/>
    <lineage>
        <taxon>Eukaryota</taxon>
        <taxon>Viridiplantae</taxon>
        <taxon>Streptophyta</taxon>
        <taxon>Embryophyta</taxon>
        <taxon>Tracheophyta</taxon>
        <taxon>Lycopodiopsida</taxon>
        <taxon>Lycopodiales</taxon>
        <taxon>Lycopodiaceae</taxon>
        <taxon>Lycopodioideae</taxon>
        <taxon>Diphasiastrum</taxon>
    </lineage>
</organism>
<accession>A0ACC2AIX6</accession>